<protein>
    <recommendedName>
        <fullName evidence="3">RNA polymerase subunit sigma-24</fullName>
    </recommendedName>
</protein>
<name>A0A0K2LE98_9LACO</name>
<dbReference type="Proteomes" id="UP000061546">
    <property type="component" value="Chromosome"/>
</dbReference>
<accession>A0A0K2LE98</accession>
<dbReference type="OrthoDB" id="2248780at2"/>
<dbReference type="STRING" id="1074467.JP39_09600"/>
<keyword evidence="2" id="KW-1185">Reference proteome</keyword>
<dbReference type="RefSeq" id="WP_041501392.1">
    <property type="nucleotide sequence ID" value="NZ_BJDV01000006.1"/>
</dbReference>
<evidence type="ECO:0000313" key="1">
    <source>
        <dbReference type="EMBL" id="ALB29585.1"/>
    </source>
</evidence>
<dbReference type="AlphaFoldDB" id="A0A0K2LE98"/>
<dbReference type="KEGG" id="lhi:JP39_09600"/>
<dbReference type="SUPFAM" id="SSF88659">
    <property type="entry name" value="Sigma3 and sigma4 domains of RNA polymerase sigma factors"/>
    <property type="match status" value="1"/>
</dbReference>
<reference evidence="1 2" key="1">
    <citation type="submission" date="2015-08" db="EMBL/GenBank/DDBJ databases">
        <title>Genomic sequence of Lactobacillus heilongjiangensis DSM 28069, isolated from Chinese traditional pickle.</title>
        <authorList>
            <person name="Jiang X."/>
            <person name="Zheng B."/>
            <person name="Cheng H."/>
        </authorList>
    </citation>
    <scope>NUCLEOTIDE SEQUENCE [LARGE SCALE GENOMIC DNA]</scope>
    <source>
        <strain evidence="1 2">DSM 28069</strain>
    </source>
</reference>
<sequence>MTDLELGFQHALQNQRLIHGVLKRVHIFVTRCDYDDYFQEAMILYAQTYVKYCQNEDDLSKFNRYVFQKLTWRLTDMLRQEKRYNDFHSLEEFDFQRVPEVLLLADLDFVNLNELSEIEKAILQEHFIDGQSLVILAKRYNHTSRGLRYCRNRLLKKLRHMSVR</sequence>
<gene>
    <name evidence="1" type="ORF">JP39_09600</name>
</gene>
<evidence type="ECO:0008006" key="3">
    <source>
        <dbReference type="Google" id="ProtNLM"/>
    </source>
</evidence>
<dbReference type="EMBL" id="CP012559">
    <property type="protein sequence ID" value="ALB29585.1"/>
    <property type="molecule type" value="Genomic_DNA"/>
</dbReference>
<dbReference type="InterPro" id="IPR013324">
    <property type="entry name" value="RNA_pol_sigma_r3/r4-like"/>
</dbReference>
<organism evidence="1 2">
    <name type="scientific">Companilactobacillus heilongjiangensis</name>
    <dbReference type="NCBI Taxonomy" id="1074467"/>
    <lineage>
        <taxon>Bacteria</taxon>
        <taxon>Bacillati</taxon>
        <taxon>Bacillota</taxon>
        <taxon>Bacilli</taxon>
        <taxon>Lactobacillales</taxon>
        <taxon>Lactobacillaceae</taxon>
        <taxon>Companilactobacillus</taxon>
    </lineage>
</organism>
<proteinExistence type="predicted"/>
<evidence type="ECO:0000313" key="2">
    <source>
        <dbReference type="Proteomes" id="UP000061546"/>
    </source>
</evidence>